<dbReference type="PANTHER" id="PTHR11669:SF8">
    <property type="entry name" value="DNA POLYMERASE III SUBUNIT DELTA"/>
    <property type="match status" value="1"/>
</dbReference>
<evidence type="ECO:0000256" key="7">
    <source>
        <dbReference type="ARBA" id="ARBA00049244"/>
    </source>
</evidence>
<name>A0A238ZN92_9PROT</name>
<sequence length="343" mass="37875">MSVQQHYPWHNSTWQRLQQSRQRRHHALLLRGRQGIAKLDFANRLAQSLLCQSPLDNGDACGQCVSCSWFAQGTHPDYRLLTPEQDAPEGAEAAAASGKKAVRKSTQISVTQIRELAGFLELSSHQVDGRRVVVIHPADALNQTSANALLKMLEEPPANVIFLLVTSHPQRLLPTIMSRCQQVEMPTPAEAEALAWLEQQGVQDAANWLAYSGGSPLQAAEAATTGNERLQALATRLAQGQGLDPFATASEFAMLGMEEVMTALQKWLYDLLAISLDTQPRYHLNSLPALQALSKSVDLSELLAYQRDVDSARRSASHPLNNELQLEHLLLQYSKLFSSKART</sequence>
<dbReference type="GO" id="GO:0009360">
    <property type="term" value="C:DNA polymerase III complex"/>
    <property type="evidence" value="ECO:0007669"/>
    <property type="project" value="InterPro"/>
</dbReference>
<dbReference type="OrthoDB" id="9811073at2"/>
<protein>
    <recommendedName>
        <fullName evidence="2">DNA polymerase III subunit delta'</fullName>
        <ecNumber evidence="1">2.7.7.7</ecNumber>
    </recommendedName>
</protein>
<feature type="domain" description="DNA polymerase III delta subunit C-terminal" evidence="8">
    <location>
        <begin position="229"/>
        <end position="333"/>
    </location>
</feature>
<evidence type="ECO:0000256" key="6">
    <source>
        <dbReference type="ARBA" id="ARBA00022932"/>
    </source>
</evidence>
<dbReference type="InterPro" id="IPR050238">
    <property type="entry name" value="DNA_Rep/Repair_Clamp_Loader"/>
</dbReference>
<dbReference type="InterPro" id="IPR027417">
    <property type="entry name" value="P-loop_NTPase"/>
</dbReference>
<dbReference type="SUPFAM" id="SSF52540">
    <property type="entry name" value="P-loop containing nucleoside triphosphate hydrolases"/>
    <property type="match status" value="1"/>
</dbReference>
<dbReference type="InterPro" id="IPR015199">
    <property type="entry name" value="DNA_pol_III_delta_C"/>
</dbReference>
<dbReference type="GO" id="GO:0003887">
    <property type="term" value="F:DNA-directed DNA polymerase activity"/>
    <property type="evidence" value="ECO:0007669"/>
    <property type="project" value="UniProtKB-KW"/>
</dbReference>
<comment type="catalytic activity">
    <reaction evidence="7">
        <text>DNA(n) + a 2'-deoxyribonucleoside 5'-triphosphate = DNA(n+1) + diphosphate</text>
        <dbReference type="Rhea" id="RHEA:22508"/>
        <dbReference type="Rhea" id="RHEA-COMP:17339"/>
        <dbReference type="Rhea" id="RHEA-COMP:17340"/>
        <dbReference type="ChEBI" id="CHEBI:33019"/>
        <dbReference type="ChEBI" id="CHEBI:61560"/>
        <dbReference type="ChEBI" id="CHEBI:173112"/>
        <dbReference type="EC" id="2.7.7.7"/>
    </reaction>
</comment>
<dbReference type="GO" id="GO:0008408">
    <property type="term" value="F:3'-5' exonuclease activity"/>
    <property type="evidence" value="ECO:0007669"/>
    <property type="project" value="InterPro"/>
</dbReference>
<dbReference type="Pfam" id="PF13177">
    <property type="entry name" value="DNA_pol3_delta2"/>
    <property type="match status" value="1"/>
</dbReference>
<accession>A0A238ZN92</accession>
<gene>
    <name evidence="9" type="ORF">SAMN05192560_1393</name>
</gene>
<dbReference type="Gene3D" id="3.40.50.300">
    <property type="entry name" value="P-loop containing nucleotide triphosphate hydrolases"/>
    <property type="match status" value="1"/>
</dbReference>
<proteinExistence type="predicted"/>
<dbReference type="Proteomes" id="UP000198305">
    <property type="component" value="Unassembled WGS sequence"/>
</dbReference>
<evidence type="ECO:0000313" key="10">
    <source>
        <dbReference type="Proteomes" id="UP000198305"/>
    </source>
</evidence>
<keyword evidence="6" id="KW-0239">DNA-directed DNA polymerase</keyword>
<reference evidence="10" key="1">
    <citation type="submission" date="2017-06" db="EMBL/GenBank/DDBJ databases">
        <authorList>
            <person name="Varghese N."/>
            <person name="Submissions S."/>
        </authorList>
    </citation>
    <scope>NUCLEOTIDE SEQUENCE [LARGE SCALE GENOMIC DNA]</scope>
    <source>
        <strain evidence="10">Ca-68</strain>
    </source>
</reference>
<dbReference type="AlphaFoldDB" id="A0A238ZN92"/>
<keyword evidence="5" id="KW-0235">DNA replication</keyword>
<dbReference type="GO" id="GO:0006261">
    <property type="term" value="P:DNA-templated DNA replication"/>
    <property type="evidence" value="ECO:0007669"/>
    <property type="project" value="TreeGrafter"/>
</dbReference>
<dbReference type="Pfam" id="PF09115">
    <property type="entry name" value="DNApol3-delta_C"/>
    <property type="match status" value="1"/>
</dbReference>
<dbReference type="NCBIfam" id="TIGR00678">
    <property type="entry name" value="holB"/>
    <property type="match status" value="1"/>
</dbReference>
<keyword evidence="10" id="KW-1185">Reference proteome</keyword>
<evidence type="ECO:0000256" key="4">
    <source>
        <dbReference type="ARBA" id="ARBA00022695"/>
    </source>
</evidence>
<evidence type="ECO:0000256" key="3">
    <source>
        <dbReference type="ARBA" id="ARBA00022679"/>
    </source>
</evidence>
<evidence type="ECO:0000313" key="9">
    <source>
        <dbReference type="EMBL" id="SNR84800.1"/>
    </source>
</evidence>
<dbReference type="InterPro" id="IPR004622">
    <property type="entry name" value="DNA_pol_HolB"/>
</dbReference>
<evidence type="ECO:0000256" key="2">
    <source>
        <dbReference type="ARBA" id="ARBA00014363"/>
    </source>
</evidence>
<organism evidence="9 10">
    <name type="scientific">Methylobacillus rhizosphaerae</name>
    <dbReference type="NCBI Taxonomy" id="551994"/>
    <lineage>
        <taxon>Bacteria</taxon>
        <taxon>Pseudomonadati</taxon>
        <taxon>Pseudomonadota</taxon>
        <taxon>Betaproteobacteria</taxon>
        <taxon>Nitrosomonadales</taxon>
        <taxon>Methylophilaceae</taxon>
        <taxon>Methylobacillus</taxon>
    </lineage>
</organism>
<dbReference type="RefSeq" id="WP_089375498.1">
    <property type="nucleotide sequence ID" value="NZ_FZOA01000005.1"/>
</dbReference>
<dbReference type="PANTHER" id="PTHR11669">
    <property type="entry name" value="REPLICATION FACTOR C / DNA POLYMERASE III GAMMA-TAU SUBUNIT"/>
    <property type="match status" value="1"/>
</dbReference>
<dbReference type="EMBL" id="FZOA01000005">
    <property type="protein sequence ID" value="SNR84800.1"/>
    <property type="molecule type" value="Genomic_DNA"/>
</dbReference>
<evidence type="ECO:0000259" key="8">
    <source>
        <dbReference type="Pfam" id="PF09115"/>
    </source>
</evidence>
<dbReference type="EC" id="2.7.7.7" evidence="1"/>
<dbReference type="GO" id="GO:0003677">
    <property type="term" value="F:DNA binding"/>
    <property type="evidence" value="ECO:0007669"/>
    <property type="project" value="InterPro"/>
</dbReference>
<keyword evidence="4" id="KW-0548">Nucleotidyltransferase</keyword>
<evidence type="ECO:0000256" key="1">
    <source>
        <dbReference type="ARBA" id="ARBA00012417"/>
    </source>
</evidence>
<keyword evidence="3" id="KW-0808">Transferase</keyword>
<evidence type="ECO:0000256" key="5">
    <source>
        <dbReference type="ARBA" id="ARBA00022705"/>
    </source>
</evidence>